<evidence type="ECO:0000259" key="1">
    <source>
        <dbReference type="Pfam" id="PF03625"/>
    </source>
</evidence>
<proteinExistence type="predicted"/>
<evidence type="ECO:0000313" key="2">
    <source>
        <dbReference type="EMBL" id="BBA34157.1"/>
    </source>
</evidence>
<gene>
    <name evidence="2" type="ORF">sS8_2205</name>
</gene>
<reference evidence="2 3" key="1">
    <citation type="submission" date="2016-12" db="EMBL/GenBank/DDBJ databases">
        <title>Genome sequencing of Methylocaldum marinum.</title>
        <authorList>
            <person name="Takeuchi M."/>
            <person name="Kamagata Y."/>
            <person name="Hiraoka S."/>
            <person name="Oshima K."/>
            <person name="Hattori M."/>
            <person name="Iwasaki W."/>
        </authorList>
    </citation>
    <scope>NUCLEOTIDE SEQUENCE [LARGE SCALE GENOMIC DNA]</scope>
    <source>
        <strain evidence="2 3">S8</strain>
    </source>
</reference>
<dbReference type="SUPFAM" id="SSF103247">
    <property type="entry name" value="TT1751-like"/>
    <property type="match status" value="1"/>
</dbReference>
<dbReference type="EMBL" id="AP017928">
    <property type="protein sequence ID" value="BBA34157.1"/>
    <property type="molecule type" value="Genomic_DNA"/>
</dbReference>
<dbReference type="AlphaFoldDB" id="A0A250KRD9"/>
<dbReference type="Proteomes" id="UP000266313">
    <property type="component" value="Chromosome"/>
</dbReference>
<evidence type="ECO:0000313" key="3">
    <source>
        <dbReference type="Proteomes" id="UP000266313"/>
    </source>
</evidence>
<dbReference type="Pfam" id="PF03625">
    <property type="entry name" value="DUF302"/>
    <property type="match status" value="1"/>
</dbReference>
<dbReference type="InterPro" id="IPR035923">
    <property type="entry name" value="TT1751-like_sf"/>
</dbReference>
<protein>
    <submittedName>
        <fullName evidence="2">Putative lipoprotein</fullName>
    </submittedName>
</protein>
<dbReference type="CDD" id="cd14797">
    <property type="entry name" value="DUF302"/>
    <property type="match status" value="1"/>
</dbReference>
<dbReference type="PANTHER" id="PTHR38342:SF1">
    <property type="entry name" value="SLR5037 PROTEIN"/>
    <property type="match status" value="1"/>
</dbReference>
<organism evidence="2 3">
    <name type="scientific">Methylocaldum marinum</name>
    <dbReference type="NCBI Taxonomy" id="1432792"/>
    <lineage>
        <taxon>Bacteria</taxon>
        <taxon>Pseudomonadati</taxon>
        <taxon>Pseudomonadota</taxon>
        <taxon>Gammaproteobacteria</taxon>
        <taxon>Methylococcales</taxon>
        <taxon>Methylococcaceae</taxon>
        <taxon>Methylocaldum</taxon>
    </lineage>
</organism>
<name>A0A250KRD9_9GAMM</name>
<dbReference type="Gene3D" id="3.30.310.70">
    <property type="entry name" value="TT1751-like domain"/>
    <property type="match status" value="1"/>
</dbReference>
<keyword evidence="3" id="KW-1185">Reference proteome</keyword>
<keyword evidence="2" id="KW-0449">Lipoprotein</keyword>
<dbReference type="InterPro" id="IPR005180">
    <property type="entry name" value="DUF302"/>
</dbReference>
<dbReference type="KEGG" id="mmai:sS8_2205"/>
<accession>A0A250KRD9</accession>
<sequence length="152" mass="17413">MRLLFGSIIALLPIILPGCAAQKESEFLYYQAETTKPYEDVLAELELAITERNFRITGHNKIGSVIRERENIRFPDYDTIQFCNLTLAREMLDISPESVIYMPCNVAVRSENGKVVVTTHLLPTRSSNPKMNEFARKMNEKLKQIVDFSVED</sequence>
<dbReference type="RefSeq" id="WP_119629622.1">
    <property type="nucleotide sequence ID" value="NZ_AP017928.1"/>
</dbReference>
<feature type="domain" description="DUF302" evidence="1">
    <location>
        <begin position="68"/>
        <end position="119"/>
    </location>
</feature>
<dbReference type="PANTHER" id="PTHR38342">
    <property type="entry name" value="SLR5037 PROTEIN"/>
    <property type="match status" value="1"/>
</dbReference>
<dbReference type="OrthoDB" id="14730at2"/>